<evidence type="ECO:0000256" key="2">
    <source>
        <dbReference type="ARBA" id="ARBA00023054"/>
    </source>
</evidence>
<evidence type="ECO:0000256" key="3">
    <source>
        <dbReference type="ARBA" id="ARBA00023273"/>
    </source>
</evidence>
<dbReference type="Pfam" id="PF14931">
    <property type="entry name" value="IFT20"/>
    <property type="match status" value="1"/>
</dbReference>
<evidence type="ECO:0000313" key="4">
    <source>
        <dbReference type="Proteomes" id="UP000515146"/>
    </source>
</evidence>
<dbReference type="GO" id="GO:0005813">
    <property type="term" value="C:centrosome"/>
    <property type="evidence" value="ECO:0007669"/>
    <property type="project" value="TreeGrafter"/>
</dbReference>
<name>A0A6P6YE80_DERPT</name>
<keyword evidence="3" id="KW-0966">Cell projection</keyword>
<accession>A0A6P6YE80</accession>
<dbReference type="GO" id="GO:0036064">
    <property type="term" value="C:ciliary basal body"/>
    <property type="evidence" value="ECO:0007669"/>
    <property type="project" value="TreeGrafter"/>
</dbReference>
<reference evidence="5" key="1">
    <citation type="submission" date="2025-08" db="UniProtKB">
        <authorList>
            <consortium name="RefSeq"/>
        </authorList>
    </citation>
    <scope>IDENTIFICATION</scope>
    <source>
        <strain evidence="5">Airmid</strain>
    </source>
</reference>
<evidence type="ECO:0000313" key="5">
    <source>
        <dbReference type="RefSeq" id="XP_027203216.1"/>
    </source>
</evidence>
<dbReference type="GO" id="GO:0060271">
    <property type="term" value="P:cilium assembly"/>
    <property type="evidence" value="ECO:0007669"/>
    <property type="project" value="TreeGrafter"/>
</dbReference>
<dbReference type="FunCoup" id="A0A6P6YE80">
    <property type="interactions" value="32"/>
</dbReference>
<dbReference type="GO" id="GO:0030990">
    <property type="term" value="C:intraciliary transport particle"/>
    <property type="evidence" value="ECO:0007669"/>
    <property type="project" value="TreeGrafter"/>
</dbReference>
<dbReference type="InterPro" id="IPR028172">
    <property type="entry name" value="FT20"/>
</dbReference>
<dbReference type="PANTHER" id="PTHR31978:SF1">
    <property type="entry name" value="INTRAFLAGELLAR TRANSPORT PROTEIN 20 HOMOLOG"/>
    <property type="match status" value="1"/>
</dbReference>
<dbReference type="PANTHER" id="PTHR31978">
    <property type="entry name" value="INTRAFLAGELLAR TRANSPORT PROTEIN 20 HOMOLOG"/>
    <property type="match status" value="1"/>
</dbReference>
<dbReference type="GO" id="GO:0061512">
    <property type="term" value="P:protein localization to cilium"/>
    <property type="evidence" value="ECO:0007669"/>
    <property type="project" value="TreeGrafter"/>
</dbReference>
<comment type="subcellular location">
    <subcellularLocation>
        <location evidence="1">Cell projection</location>
        <location evidence="1">Cilium</location>
    </subcellularLocation>
</comment>
<protein>
    <submittedName>
        <fullName evidence="5">Uncharacterized protein LOC113797089</fullName>
    </submittedName>
</protein>
<proteinExistence type="predicted"/>
<gene>
    <name evidence="5" type="primary">LOC113797089</name>
</gene>
<dbReference type="OrthoDB" id="6505868at2759"/>
<evidence type="ECO:0000256" key="1">
    <source>
        <dbReference type="ARBA" id="ARBA00004138"/>
    </source>
</evidence>
<dbReference type="GO" id="GO:0005737">
    <property type="term" value="C:cytoplasm"/>
    <property type="evidence" value="ECO:0007669"/>
    <property type="project" value="TreeGrafter"/>
</dbReference>
<dbReference type="CTD" id="90410"/>
<dbReference type="AlphaFoldDB" id="A0A6P6YE80"/>
<dbReference type="RefSeq" id="XP_027203216.1">
    <property type="nucleotide sequence ID" value="XM_027347415.1"/>
</dbReference>
<dbReference type="InParanoid" id="A0A6P6YE80"/>
<keyword evidence="2" id="KW-0175">Coiled coil</keyword>
<dbReference type="GO" id="GO:0097546">
    <property type="term" value="C:ciliary base"/>
    <property type="evidence" value="ECO:0007669"/>
    <property type="project" value="TreeGrafter"/>
</dbReference>
<dbReference type="KEGG" id="dpte:113797089"/>
<dbReference type="GO" id="GO:0097730">
    <property type="term" value="C:non-motile cilium"/>
    <property type="evidence" value="ECO:0007669"/>
    <property type="project" value="TreeGrafter"/>
</dbReference>
<sequence>MIPSFSTIDENNDNDNFQFHVDNNDNQTIRLIQPEIWQKSQTLQELIHLFLEKNDDFKKIVSNFVQTLNMVGEMIEKEKIKAIGSRSLIKALEMKRDSLREQYRNMIREKKIEYERFVLFIY</sequence>
<dbReference type="OMA" id="FINQFMQ"/>
<keyword evidence="4" id="KW-1185">Reference proteome</keyword>
<organism evidence="4 5">
    <name type="scientific">Dermatophagoides pteronyssinus</name>
    <name type="common">European house dust mite</name>
    <dbReference type="NCBI Taxonomy" id="6956"/>
    <lineage>
        <taxon>Eukaryota</taxon>
        <taxon>Metazoa</taxon>
        <taxon>Ecdysozoa</taxon>
        <taxon>Arthropoda</taxon>
        <taxon>Chelicerata</taxon>
        <taxon>Arachnida</taxon>
        <taxon>Acari</taxon>
        <taxon>Acariformes</taxon>
        <taxon>Sarcoptiformes</taxon>
        <taxon>Astigmata</taxon>
        <taxon>Psoroptidia</taxon>
        <taxon>Analgoidea</taxon>
        <taxon>Pyroglyphidae</taxon>
        <taxon>Dermatophagoidinae</taxon>
        <taxon>Dermatophagoides</taxon>
    </lineage>
</organism>
<dbReference type="Proteomes" id="UP000515146">
    <property type="component" value="Unplaced"/>
</dbReference>